<dbReference type="Proteomes" id="UP000053660">
    <property type="component" value="Unassembled WGS sequence"/>
</dbReference>
<keyword evidence="2" id="KW-1185">Reference proteome</keyword>
<name>A0A0B1TCB8_OESDE</name>
<dbReference type="AlphaFoldDB" id="A0A0B1TCB8"/>
<evidence type="ECO:0000313" key="1">
    <source>
        <dbReference type="EMBL" id="KHJ93487.1"/>
    </source>
</evidence>
<accession>A0A0B1TCB8</accession>
<organism evidence="1 2">
    <name type="scientific">Oesophagostomum dentatum</name>
    <name type="common">Nodular worm</name>
    <dbReference type="NCBI Taxonomy" id="61180"/>
    <lineage>
        <taxon>Eukaryota</taxon>
        <taxon>Metazoa</taxon>
        <taxon>Ecdysozoa</taxon>
        <taxon>Nematoda</taxon>
        <taxon>Chromadorea</taxon>
        <taxon>Rhabditida</taxon>
        <taxon>Rhabditina</taxon>
        <taxon>Rhabditomorpha</taxon>
        <taxon>Strongyloidea</taxon>
        <taxon>Strongylidae</taxon>
        <taxon>Oesophagostomum</taxon>
    </lineage>
</organism>
<evidence type="ECO:0000313" key="2">
    <source>
        <dbReference type="Proteomes" id="UP000053660"/>
    </source>
</evidence>
<gene>
    <name evidence="1" type="ORF">OESDEN_06599</name>
</gene>
<dbReference type="EMBL" id="KN550744">
    <property type="protein sequence ID" value="KHJ93487.1"/>
    <property type="molecule type" value="Genomic_DNA"/>
</dbReference>
<proteinExistence type="predicted"/>
<protein>
    <submittedName>
        <fullName evidence="1">Uncharacterized protein</fullName>
    </submittedName>
</protein>
<sequence>MITHFGPLEFHNYDTKSHITASNNGHTEIMEGFTSWDERPYITGKWALLFILFGTTTFQRIPIYLLTEITAYFMTQSSQGFDSKCV</sequence>
<reference evidence="1 2" key="1">
    <citation type="submission" date="2014-03" db="EMBL/GenBank/DDBJ databases">
        <title>Draft genome of the hookworm Oesophagostomum dentatum.</title>
        <authorList>
            <person name="Mitreva M."/>
        </authorList>
    </citation>
    <scope>NUCLEOTIDE SEQUENCE [LARGE SCALE GENOMIC DNA]</scope>
    <source>
        <strain evidence="1 2">OD-Hann</strain>
    </source>
</reference>